<feature type="region of interest" description="Disordered" evidence="1">
    <location>
        <begin position="26"/>
        <end position="67"/>
    </location>
</feature>
<evidence type="ECO:0000256" key="1">
    <source>
        <dbReference type="SAM" id="MobiDB-lite"/>
    </source>
</evidence>
<evidence type="ECO:0000313" key="3">
    <source>
        <dbReference type="Proteomes" id="UP000070434"/>
    </source>
</evidence>
<dbReference type="AlphaFoldDB" id="A0AAW3PRK6"/>
<sequence>MGRPDATLAAPLYPARWRCEARTRAAKQGGAAARRSGAGHVSHATRAAAGTREDVRERGTRRRPSHAALRNSLCDFVRGTWRTHRVA</sequence>
<protein>
    <submittedName>
        <fullName evidence="2">Uncharacterized protein</fullName>
    </submittedName>
</protein>
<organism evidence="2 3">
    <name type="scientific">Burkholderia anthina</name>
    <dbReference type="NCBI Taxonomy" id="179879"/>
    <lineage>
        <taxon>Bacteria</taxon>
        <taxon>Pseudomonadati</taxon>
        <taxon>Pseudomonadota</taxon>
        <taxon>Betaproteobacteria</taxon>
        <taxon>Burkholderiales</taxon>
        <taxon>Burkholderiaceae</taxon>
        <taxon>Burkholderia</taxon>
        <taxon>Burkholderia cepacia complex</taxon>
    </lineage>
</organism>
<dbReference type="EMBL" id="LNJP01000003">
    <property type="protein sequence ID" value="KWZ30992.1"/>
    <property type="molecule type" value="Genomic_DNA"/>
</dbReference>
<name>A0AAW3PRK6_9BURK</name>
<feature type="compositionally biased region" description="Low complexity" evidence="1">
    <location>
        <begin position="26"/>
        <end position="39"/>
    </location>
</feature>
<dbReference type="Proteomes" id="UP000070434">
    <property type="component" value="Unassembled WGS sequence"/>
</dbReference>
<reference evidence="2 3" key="1">
    <citation type="submission" date="2015-11" db="EMBL/GenBank/DDBJ databases">
        <authorList>
            <person name="Sahl J."/>
            <person name="Wagner D."/>
            <person name="Keim P."/>
        </authorList>
    </citation>
    <scope>NUCLEOTIDE SEQUENCE [LARGE SCALE GENOMIC DNA]</scope>
    <source>
        <strain evidence="2 3">AZ-4-2-10-S1-D7</strain>
    </source>
</reference>
<gene>
    <name evidence="2" type="ORF">WS64_21945</name>
</gene>
<accession>A0AAW3PRK6</accession>
<proteinExistence type="predicted"/>
<evidence type="ECO:0000313" key="2">
    <source>
        <dbReference type="EMBL" id="KWZ30992.1"/>
    </source>
</evidence>
<comment type="caution">
    <text evidence="2">The sequence shown here is derived from an EMBL/GenBank/DDBJ whole genome shotgun (WGS) entry which is preliminary data.</text>
</comment>